<feature type="transmembrane region" description="Helical" evidence="10">
    <location>
        <begin position="61"/>
        <end position="79"/>
    </location>
</feature>
<keyword evidence="7 10" id="KW-0472">Membrane</keyword>
<evidence type="ECO:0000256" key="4">
    <source>
        <dbReference type="ARBA" id="ARBA00022692"/>
    </source>
</evidence>
<evidence type="ECO:0000256" key="6">
    <source>
        <dbReference type="ARBA" id="ARBA00022989"/>
    </source>
</evidence>
<evidence type="ECO:0000313" key="12">
    <source>
        <dbReference type="Proteomes" id="UP001168972"/>
    </source>
</evidence>
<feature type="transmembrane region" description="Helical" evidence="10">
    <location>
        <begin position="117"/>
        <end position="141"/>
    </location>
</feature>
<evidence type="ECO:0000313" key="11">
    <source>
        <dbReference type="EMBL" id="KAK0158093.1"/>
    </source>
</evidence>
<evidence type="ECO:0000256" key="7">
    <source>
        <dbReference type="ARBA" id="ARBA00023136"/>
    </source>
</evidence>
<dbReference type="InterPro" id="IPR004117">
    <property type="entry name" value="7tm6_olfct_rcpt"/>
</dbReference>
<sequence length="323" mass="37231">MYRNTIKFLLVLVGLWPSENSSQMPRFLSYIFLFVSAITSFGIAGYARLNFTNINLVTKSLSIMMSFLAVVLKIISIMIHREDMNILHKFLDPHFSKLLNDPLTSSLVLYGLRIRRYLALAFTLLLLFVCVTYPVTCIIAAAQQYIQRVHPILFSLPYPTVLPWTVDATIVRMTIQFLIETAATVPLFCVSAGVDSLFALYGFQIMGQLREMSYRMTHIEKFMDDRIIVRECVLQHLTIIRCRDILQKIYGLPILWIMTTNAIILCNVIFQFSQMKVISISRITWISAYVSMKIIQTFMYAWTGTCLTTEVNEKQSSLKLCEY</sequence>
<evidence type="ECO:0000256" key="2">
    <source>
        <dbReference type="ARBA" id="ARBA00022475"/>
    </source>
</evidence>
<comment type="caution">
    <text evidence="11">The sequence shown here is derived from an EMBL/GenBank/DDBJ whole genome shotgun (WGS) entry which is preliminary data.</text>
</comment>
<gene>
    <name evidence="11" type="ORF">PV327_011127</name>
</gene>
<dbReference type="PANTHER" id="PTHR21137:SF35">
    <property type="entry name" value="ODORANT RECEPTOR 19A-RELATED"/>
    <property type="match status" value="1"/>
</dbReference>
<evidence type="ECO:0000256" key="9">
    <source>
        <dbReference type="ARBA" id="ARBA00023224"/>
    </source>
</evidence>
<feature type="transmembrane region" description="Helical" evidence="10">
    <location>
        <begin position="31"/>
        <end position="49"/>
    </location>
</feature>
<keyword evidence="2" id="KW-1003">Cell membrane</keyword>
<proteinExistence type="predicted"/>
<evidence type="ECO:0000256" key="3">
    <source>
        <dbReference type="ARBA" id="ARBA00022606"/>
    </source>
</evidence>
<protein>
    <recommendedName>
        <fullName evidence="13">Odorant receptor</fullName>
    </recommendedName>
</protein>
<keyword evidence="3" id="KW-0716">Sensory transduction</keyword>
<reference evidence="11" key="1">
    <citation type="journal article" date="2023" name="bioRxiv">
        <title>Scaffold-level genome assemblies of two parasitoid biocontrol wasps reveal the parthenogenesis mechanism and an associated novel virus.</title>
        <authorList>
            <person name="Inwood S."/>
            <person name="Skelly J."/>
            <person name="Guhlin J."/>
            <person name="Harrop T."/>
            <person name="Goldson S."/>
            <person name="Dearden P."/>
        </authorList>
    </citation>
    <scope>NUCLEOTIDE SEQUENCE</scope>
    <source>
        <strain evidence="11">Lincoln</strain>
        <tissue evidence="11">Whole body</tissue>
    </source>
</reference>
<keyword evidence="8" id="KW-0675">Receptor</keyword>
<keyword evidence="5" id="KW-0552">Olfaction</keyword>
<comment type="subcellular location">
    <subcellularLocation>
        <location evidence="1">Cell membrane</location>
        <topology evidence="1">Multi-pass membrane protein</topology>
    </subcellularLocation>
</comment>
<keyword evidence="12" id="KW-1185">Reference proteome</keyword>
<feature type="transmembrane region" description="Helical" evidence="10">
    <location>
        <begin position="185"/>
        <end position="206"/>
    </location>
</feature>
<accession>A0AA39C585</accession>
<dbReference type="AlphaFoldDB" id="A0AA39C585"/>
<keyword evidence="6 10" id="KW-1133">Transmembrane helix</keyword>
<dbReference type="Proteomes" id="UP001168972">
    <property type="component" value="Unassembled WGS sequence"/>
</dbReference>
<dbReference type="GO" id="GO:0007165">
    <property type="term" value="P:signal transduction"/>
    <property type="evidence" value="ECO:0007669"/>
    <property type="project" value="UniProtKB-KW"/>
</dbReference>
<dbReference type="GO" id="GO:0004984">
    <property type="term" value="F:olfactory receptor activity"/>
    <property type="evidence" value="ECO:0007669"/>
    <property type="project" value="InterPro"/>
</dbReference>
<dbReference type="EMBL" id="JAQQBR010001936">
    <property type="protein sequence ID" value="KAK0158093.1"/>
    <property type="molecule type" value="Genomic_DNA"/>
</dbReference>
<keyword evidence="4 10" id="KW-0812">Transmembrane</keyword>
<dbReference type="GO" id="GO:0005549">
    <property type="term" value="F:odorant binding"/>
    <property type="evidence" value="ECO:0007669"/>
    <property type="project" value="InterPro"/>
</dbReference>
<dbReference type="Pfam" id="PF02949">
    <property type="entry name" value="7tm_6"/>
    <property type="match status" value="1"/>
</dbReference>
<dbReference type="GO" id="GO:0005886">
    <property type="term" value="C:plasma membrane"/>
    <property type="evidence" value="ECO:0007669"/>
    <property type="project" value="UniProtKB-SubCell"/>
</dbReference>
<name>A0AA39C585_MICHY</name>
<evidence type="ECO:0000256" key="10">
    <source>
        <dbReference type="SAM" id="Phobius"/>
    </source>
</evidence>
<evidence type="ECO:0000256" key="8">
    <source>
        <dbReference type="ARBA" id="ARBA00023170"/>
    </source>
</evidence>
<keyword evidence="9" id="KW-0807">Transducer</keyword>
<evidence type="ECO:0008006" key="13">
    <source>
        <dbReference type="Google" id="ProtNLM"/>
    </source>
</evidence>
<organism evidence="11 12">
    <name type="scientific">Microctonus hyperodae</name>
    <name type="common">Parasitoid wasp</name>
    <dbReference type="NCBI Taxonomy" id="165561"/>
    <lineage>
        <taxon>Eukaryota</taxon>
        <taxon>Metazoa</taxon>
        <taxon>Ecdysozoa</taxon>
        <taxon>Arthropoda</taxon>
        <taxon>Hexapoda</taxon>
        <taxon>Insecta</taxon>
        <taxon>Pterygota</taxon>
        <taxon>Neoptera</taxon>
        <taxon>Endopterygota</taxon>
        <taxon>Hymenoptera</taxon>
        <taxon>Apocrita</taxon>
        <taxon>Ichneumonoidea</taxon>
        <taxon>Braconidae</taxon>
        <taxon>Euphorinae</taxon>
        <taxon>Microctonus</taxon>
    </lineage>
</organism>
<dbReference type="PANTHER" id="PTHR21137">
    <property type="entry name" value="ODORANT RECEPTOR"/>
    <property type="match status" value="1"/>
</dbReference>
<evidence type="ECO:0000256" key="1">
    <source>
        <dbReference type="ARBA" id="ARBA00004651"/>
    </source>
</evidence>
<evidence type="ECO:0000256" key="5">
    <source>
        <dbReference type="ARBA" id="ARBA00022725"/>
    </source>
</evidence>
<reference evidence="11" key="2">
    <citation type="submission" date="2023-03" db="EMBL/GenBank/DDBJ databases">
        <authorList>
            <person name="Inwood S.N."/>
            <person name="Skelly J.G."/>
            <person name="Guhlin J."/>
            <person name="Harrop T.W.R."/>
            <person name="Goldson S.G."/>
            <person name="Dearden P.K."/>
        </authorList>
    </citation>
    <scope>NUCLEOTIDE SEQUENCE</scope>
    <source>
        <strain evidence="11">Lincoln</strain>
        <tissue evidence="11">Whole body</tissue>
    </source>
</reference>
<feature type="transmembrane region" description="Helical" evidence="10">
    <location>
        <begin position="249"/>
        <end position="270"/>
    </location>
</feature>